<dbReference type="Gene3D" id="3.40.50.720">
    <property type="entry name" value="NAD(P)-binding Rossmann-like Domain"/>
    <property type="match status" value="1"/>
</dbReference>
<dbReference type="Pfam" id="PF13561">
    <property type="entry name" value="adh_short_C2"/>
    <property type="match status" value="1"/>
</dbReference>
<protein>
    <submittedName>
        <fullName evidence="2">SDR family oxidoreductase</fullName>
    </submittedName>
</protein>
<dbReference type="PROSITE" id="PS00061">
    <property type="entry name" value="ADH_SHORT"/>
    <property type="match status" value="1"/>
</dbReference>
<evidence type="ECO:0000313" key="3">
    <source>
        <dbReference type="Proteomes" id="UP001159075"/>
    </source>
</evidence>
<proteinExistence type="inferred from homology"/>
<dbReference type="PANTHER" id="PTHR42879">
    <property type="entry name" value="3-OXOACYL-(ACYL-CARRIER-PROTEIN) REDUCTASE"/>
    <property type="match status" value="1"/>
</dbReference>
<evidence type="ECO:0000313" key="2">
    <source>
        <dbReference type="EMBL" id="MDI5831229.1"/>
    </source>
</evidence>
<accession>A0ABT6U9T1</accession>
<dbReference type="InterPro" id="IPR020904">
    <property type="entry name" value="Sc_DH/Rdtase_CS"/>
</dbReference>
<keyword evidence="3" id="KW-1185">Reference proteome</keyword>
<dbReference type="PRINTS" id="PR00080">
    <property type="entry name" value="SDRFAMILY"/>
</dbReference>
<name>A0ABT6U9T1_9GAMM</name>
<dbReference type="PANTHER" id="PTHR42879:SF2">
    <property type="entry name" value="3-OXOACYL-[ACYL-CARRIER-PROTEIN] REDUCTASE FABG"/>
    <property type="match status" value="1"/>
</dbReference>
<comment type="caution">
    <text evidence="2">The sequence shown here is derived from an EMBL/GenBank/DDBJ whole genome shotgun (WGS) entry which is preliminary data.</text>
</comment>
<dbReference type="InterPro" id="IPR036291">
    <property type="entry name" value="NAD(P)-bd_dom_sf"/>
</dbReference>
<gene>
    <name evidence="2" type="ORF">ODY93_06600</name>
</gene>
<dbReference type="PRINTS" id="PR00081">
    <property type="entry name" value="GDHRDH"/>
</dbReference>
<sequence>MRVVIVTGSSKGLGLAISKKLLESNYKVVGISRTEGDFHQLRVAYPEHAFFYEYDFSETEGISNLVKKILKDHGRPYGLINNAAIGHDGVLATMHEKDISQLIITNIMSPILLTKYVSRAMLLNQCGRIVNVGSIIGSTGFNGLSVYGASKSALSGFTKSLSREVGKANITVNTLAPGYMETAMTAGLQGEKLQSIKRRSPLGRLANVDDAAAAAVFLLSDGASSITGTTITVDAGSTA</sequence>
<dbReference type="Proteomes" id="UP001159075">
    <property type="component" value="Unassembled WGS sequence"/>
</dbReference>
<reference evidence="2 3" key="1">
    <citation type="submission" date="2022-09" db="EMBL/GenBank/DDBJ databases">
        <title>The outer-membrane cytochrome OmcA is essential for infection of Shewanella oneidensis by a zebrafish-associated bacteriophage.</title>
        <authorList>
            <person name="Grenfell A.W."/>
            <person name="Intile P."/>
            <person name="Mcfarlane J."/>
            <person name="Leung D."/>
            <person name="Abdalla K."/>
            <person name="Wold M."/>
            <person name="Kees E."/>
            <person name="Gralnick J."/>
        </authorList>
    </citation>
    <scope>NUCLEOTIDE SEQUENCE [LARGE SCALE GENOMIC DNA]</scope>
    <source>
        <strain evidence="2 3">NF-5</strain>
    </source>
</reference>
<comment type="similarity">
    <text evidence="1">Belongs to the short-chain dehydrogenases/reductases (SDR) family.</text>
</comment>
<dbReference type="EMBL" id="JAOTLW010000005">
    <property type="protein sequence ID" value="MDI5831229.1"/>
    <property type="molecule type" value="Genomic_DNA"/>
</dbReference>
<evidence type="ECO:0000256" key="1">
    <source>
        <dbReference type="ARBA" id="ARBA00006484"/>
    </source>
</evidence>
<dbReference type="SUPFAM" id="SSF51735">
    <property type="entry name" value="NAD(P)-binding Rossmann-fold domains"/>
    <property type="match status" value="1"/>
</dbReference>
<dbReference type="InterPro" id="IPR002347">
    <property type="entry name" value="SDR_fam"/>
</dbReference>
<organism evidence="2 3">
    <name type="scientific">Shewanella xiamenensis</name>
    <dbReference type="NCBI Taxonomy" id="332186"/>
    <lineage>
        <taxon>Bacteria</taxon>
        <taxon>Pseudomonadati</taxon>
        <taxon>Pseudomonadota</taxon>
        <taxon>Gammaproteobacteria</taxon>
        <taxon>Alteromonadales</taxon>
        <taxon>Shewanellaceae</taxon>
        <taxon>Shewanella</taxon>
    </lineage>
</organism>
<dbReference type="RefSeq" id="WP_047537112.1">
    <property type="nucleotide sequence ID" value="NZ_CP092630.1"/>
</dbReference>
<dbReference type="InterPro" id="IPR050259">
    <property type="entry name" value="SDR"/>
</dbReference>